<evidence type="ECO:0000313" key="2">
    <source>
        <dbReference type="EMBL" id="MEA5445063.1"/>
    </source>
</evidence>
<keyword evidence="3" id="KW-1185">Reference proteome</keyword>
<comment type="caution">
    <text evidence="2">The sequence shown here is derived from an EMBL/GenBank/DDBJ whole genome shotgun (WGS) entry which is preliminary data.</text>
</comment>
<accession>A0AAP6MK21</accession>
<sequence length="157" mass="17764">MKTLHHTRALTGAILLLTFAALVSACGGEPDDPETQVRAVIAAAEEAAEDRSTRRLMRHISERYQDESGHDKDGLRDLVRVYFMRHQNPRILSRIRDIDLVTSVRADVRLLAGMADTGGGRLQADAFDITLTLDLEEDGEWRVIRAEWRRAGRDVEW</sequence>
<dbReference type="PROSITE" id="PS51257">
    <property type="entry name" value="PROKAR_LIPOPROTEIN"/>
    <property type="match status" value="1"/>
</dbReference>
<reference evidence="2 3" key="1">
    <citation type="submission" date="2023-12" db="EMBL/GenBank/DDBJ databases">
        <title>Whole-genome sequencing of halo(alkali)philic microorganisms from hypersaline lakes.</title>
        <authorList>
            <person name="Sorokin D.Y."/>
            <person name="Merkel A.Y."/>
            <person name="Messina E."/>
            <person name="Yakimov M."/>
        </authorList>
    </citation>
    <scope>NUCLEOTIDE SEQUENCE [LARGE SCALE GENOMIC DNA]</scope>
    <source>
        <strain evidence="2 3">AB-CW1</strain>
    </source>
</reference>
<keyword evidence="1" id="KW-0732">Signal</keyword>
<dbReference type="RefSeq" id="WP_346050694.1">
    <property type="nucleotide sequence ID" value="NZ_JAYGII010000006.1"/>
</dbReference>
<dbReference type="EMBL" id="JAYGII010000006">
    <property type="protein sequence ID" value="MEA5445063.1"/>
    <property type="molecule type" value="Genomic_DNA"/>
</dbReference>
<feature type="signal peptide" evidence="1">
    <location>
        <begin position="1"/>
        <end position="25"/>
    </location>
</feature>
<proteinExistence type="predicted"/>
<evidence type="ECO:0008006" key="4">
    <source>
        <dbReference type="Google" id="ProtNLM"/>
    </source>
</evidence>
<protein>
    <recommendedName>
        <fullName evidence="4">Nuclear transport factor 2 family protein</fullName>
    </recommendedName>
</protein>
<dbReference type="Proteomes" id="UP001302316">
    <property type="component" value="Unassembled WGS sequence"/>
</dbReference>
<gene>
    <name evidence="2" type="ORF">VCB98_04420</name>
</gene>
<name>A0AAP6MK21_9GAMM</name>
<evidence type="ECO:0000313" key="3">
    <source>
        <dbReference type="Proteomes" id="UP001302316"/>
    </source>
</evidence>
<organism evidence="2 3">
    <name type="scientific">Natronospira elongata</name>
    <dbReference type="NCBI Taxonomy" id="3110268"/>
    <lineage>
        <taxon>Bacteria</taxon>
        <taxon>Pseudomonadati</taxon>
        <taxon>Pseudomonadota</taxon>
        <taxon>Gammaproteobacteria</taxon>
        <taxon>Natronospirales</taxon>
        <taxon>Natronospiraceae</taxon>
        <taxon>Natronospira</taxon>
    </lineage>
</organism>
<feature type="chain" id="PRO_5042957742" description="Nuclear transport factor 2 family protein" evidence="1">
    <location>
        <begin position="26"/>
        <end position="157"/>
    </location>
</feature>
<dbReference type="AlphaFoldDB" id="A0AAP6MK21"/>
<evidence type="ECO:0000256" key="1">
    <source>
        <dbReference type="SAM" id="SignalP"/>
    </source>
</evidence>